<dbReference type="Proteomes" id="UP000050761">
    <property type="component" value="Unassembled WGS sequence"/>
</dbReference>
<protein>
    <submittedName>
        <fullName evidence="4">MIF4G domain-containing protein</fullName>
    </submittedName>
</protein>
<feature type="compositionally biased region" description="Basic and acidic residues" evidence="1">
    <location>
        <begin position="17"/>
        <end position="33"/>
    </location>
</feature>
<reference evidence="2 3" key="1">
    <citation type="submission" date="2018-11" db="EMBL/GenBank/DDBJ databases">
        <authorList>
            <consortium name="Pathogen Informatics"/>
        </authorList>
    </citation>
    <scope>NUCLEOTIDE SEQUENCE [LARGE SCALE GENOMIC DNA]</scope>
</reference>
<reference evidence="4" key="2">
    <citation type="submission" date="2019-09" db="UniProtKB">
        <authorList>
            <consortium name="WormBaseParasite"/>
        </authorList>
    </citation>
    <scope>IDENTIFICATION</scope>
</reference>
<dbReference type="EMBL" id="UZAH01037206">
    <property type="protein sequence ID" value="VDP48517.1"/>
    <property type="molecule type" value="Genomic_DNA"/>
</dbReference>
<proteinExistence type="predicted"/>
<feature type="compositionally biased region" description="Basic and acidic residues" evidence="1">
    <location>
        <begin position="1"/>
        <end position="10"/>
    </location>
</feature>
<accession>A0A183GQN4</accession>
<gene>
    <name evidence="2" type="ORF">HPBE_LOCUS25003</name>
</gene>
<dbReference type="WBParaSite" id="HPBE_0002500401-mRNA-1">
    <property type="protein sequence ID" value="HPBE_0002500401-mRNA-1"/>
    <property type="gene ID" value="HPBE_0002500401"/>
</dbReference>
<accession>A0A3P8DAL3</accession>
<name>A0A183GQN4_HELPZ</name>
<evidence type="ECO:0000313" key="3">
    <source>
        <dbReference type="Proteomes" id="UP000050761"/>
    </source>
</evidence>
<dbReference type="AlphaFoldDB" id="A0A183GQN4"/>
<sequence>MVPPPREREVPAQQEIRTAREFKPSPRERSTSDDRLRVNIDEILRLGAIMERRYLSPKKKQPEAFSTHLITAVGDVRMEKSLACDALNVLMYKHTITPDEYLRLCQYLENVNPITVGSLAQLLRSSTQYYSNLPSFRFSQRQPTQS</sequence>
<evidence type="ECO:0000313" key="2">
    <source>
        <dbReference type="EMBL" id="VDP48517.1"/>
    </source>
</evidence>
<organism evidence="3 4">
    <name type="scientific">Heligmosomoides polygyrus</name>
    <name type="common">Parasitic roundworm</name>
    <dbReference type="NCBI Taxonomy" id="6339"/>
    <lineage>
        <taxon>Eukaryota</taxon>
        <taxon>Metazoa</taxon>
        <taxon>Ecdysozoa</taxon>
        <taxon>Nematoda</taxon>
        <taxon>Chromadorea</taxon>
        <taxon>Rhabditida</taxon>
        <taxon>Rhabditina</taxon>
        <taxon>Rhabditomorpha</taxon>
        <taxon>Strongyloidea</taxon>
        <taxon>Heligmosomidae</taxon>
        <taxon>Heligmosomoides</taxon>
    </lineage>
</organism>
<evidence type="ECO:0000313" key="4">
    <source>
        <dbReference type="WBParaSite" id="HPBE_0002500401-mRNA-1"/>
    </source>
</evidence>
<dbReference type="OrthoDB" id="5876906at2759"/>
<keyword evidence="3" id="KW-1185">Reference proteome</keyword>
<evidence type="ECO:0000256" key="1">
    <source>
        <dbReference type="SAM" id="MobiDB-lite"/>
    </source>
</evidence>
<feature type="region of interest" description="Disordered" evidence="1">
    <location>
        <begin position="1"/>
        <end position="33"/>
    </location>
</feature>